<evidence type="ECO:0000313" key="2">
    <source>
        <dbReference type="Proteomes" id="UP000283576"/>
    </source>
</evidence>
<proteinExistence type="predicted"/>
<dbReference type="Proteomes" id="UP000283576">
    <property type="component" value="Unassembled WGS sequence"/>
</dbReference>
<evidence type="ECO:0000313" key="1">
    <source>
        <dbReference type="EMBL" id="RIL41631.1"/>
    </source>
</evidence>
<accession>A0A3A0GZA5</accession>
<organism evidence="1 2">
    <name type="scientific">Staphylococcus gallinarum</name>
    <dbReference type="NCBI Taxonomy" id="1293"/>
    <lineage>
        <taxon>Bacteria</taxon>
        <taxon>Bacillati</taxon>
        <taxon>Bacillota</taxon>
        <taxon>Bacilli</taxon>
        <taxon>Bacillales</taxon>
        <taxon>Staphylococcaceae</taxon>
        <taxon>Staphylococcus</taxon>
    </lineage>
</organism>
<dbReference type="InterPro" id="IPR027417">
    <property type="entry name" value="P-loop_NTPase"/>
</dbReference>
<sequence>MYRSIKMRKTINLKTLANACNDGLVFKLLTKQYDLNKLKEIEKEDLVKLVNLLNLESKKVSYLDGYYVNYIIKQINKEFDLLKYTEEGILNIELKSVFKEEKVLAQQKKNHQYLKAITNKIDIITYISGDNKLYKYNNVEEKLQEISSKELIEIMSKYRTLINLHLDEIFQPSKYLISPFNDTKKFIDSKYILTQHQQEIVEDVVNLKNNHIIEGRAGTGKSLVLYDIGKRLVDNGLKVTFIHCGQLNDGHNRLRDERKWDIVPIKNALEDIVFANEDAILVDEVQRMYPQQLRGIVEGCKENNVKIIFSIDKRQYLDVKERDYNNFEAIQKIAADVKYHKLTEKIRSNKEIASFIKELFDKEKRNDIPYKNIDVEYLNKDCDFKEYVEYLENTNWKYIPFTVPLYGDTTFLKYSCLNQELNSHRVIGQEFENVVVVLDENFELINNSLKYVGEPCCYDPLQMLFQNVTRTRTKLKFIIVENKSLYSNLLKIITKA</sequence>
<gene>
    <name evidence="1" type="ORF">BUZ01_11910</name>
</gene>
<comment type="caution">
    <text evidence="1">The sequence shown here is derived from an EMBL/GenBank/DDBJ whole genome shotgun (WGS) entry which is preliminary data.</text>
</comment>
<dbReference type="EMBL" id="QXRZ01000009">
    <property type="protein sequence ID" value="RIL41631.1"/>
    <property type="molecule type" value="Genomic_DNA"/>
</dbReference>
<dbReference type="Pfam" id="PF13604">
    <property type="entry name" value="AAA_30"/>
    <property type="match status" value="1"/>
</dbReference>
<dbReference type="AlphaFoldDB" id="A0A3A0GZA5"/>
<dbReference type="SUPFAM" id="SSF52540">
    <property type="entry name" value="P-loop containing nucleoside triphosphate hydrolases"/>
    <property type="match status" value="1"/>
</dbReference>
<name>A0A3A0GZA5_STAGA</name>
<reference evidence="1 2" key="1">
    <citation type="journal article" date="2016" name="Front. Microbiol.">
        <title>Comprehensive Phylogenetic Analysis of Bovine Non-aureus Staphylococci Species Based on Whole-Genome Sequencing.</title>
        <authorList>
            <person name="Naushad S."/>
            <person name="Barkema H.W."/>
            <person name="Luby C."/>
            <person name="Condas L.A."/>
            <person name="Nobrega D.B."/>
            <person name="Carson D.A."/>
            <person name="De Buck J."/>
        </authorList>
    </citation>
    <scope>NUCLEOTIDE SEQUENCE [LARGE SCALE GENOMIC DNA]</scope>
    <source>
        <strain evidence="1 2">SNUC 1388</strain>
    </source>
</reference>
<dbReference type="Gene3D" id="3.40.50.300">
    <property type="entry name" value="P-loop containing nucleotide triphosphate hydrolases"/>
    <property type="match status" value="1"/>
</dbReference>
<protein>
    <submittedName>
        <fullName evidence="1">DUF2075 domain-containing protein</fullName>
    </submittedName>
</protein>